<dbReference type="STRING" id="913774.A0A0C3H5B0"/>
<dbReference type="AlphaFoldDB" id="A0A0C3H5B0"/>
<evidence type="ECO:0000313" key="2">
    <source>
        <dbReference type="EMBL" id="KIM98539.1"/>
    </source>
</evidence>
<evidence type="ECO:0000313" key="3">
    <source>
        <dbReference type="Proteomes" id="UP000054321"/>
    </source>
</evidence>
<keyword evidence="3" id="KW-1185">Reference proteome</keyword>
<keyword evidence="1" id="KW-0472">Membrane</keyword>
<reference evidence="2 3" key="1">
    <citation type="submission" date="2014-04" db="EMBL/GenBank/DDBJ databases">
        <authorList>
            <consortium name="DOE Joint Genome Institute"/>
            <person name="Kuo A."/>
            <person name="Martino E."/>
            <person name="Perotto S."/>
            <person name="Kohler A."/>
            <person name="Nagy L.G."/>
            <person name="Floudas D."/>
            <person name="Copeland A."/>
            <person name="Barry K.W."/>
            <person name="Cichocki N."/>
            <person name="Veneault-Fourrey C."/>
            <person name="LaButti K."/>
            <person name="Lindquist E.A."/>
            <person name="Lipzen A."/>
            <person name="Lundell T."/>
            <person name="Morin E."/>
            <person name="Murat C."/>
            <person name="Sun H."/>
            <person name="Tunlid A."/>
            <person name="Henrissat B."/>
            <person name="Grigoriev I.V."/>
            <person name="Hibbett D.S."/>
            <person name="Martin F."/>
            <person name="Nordberg H.P."/>
            <person name="Cantor M.N."/>
            <person name="Hua S.X."/>
        </authorList>
    </citation>
    <scope>NUCLEOTIDE SEQUENCE [LARGE SCALE GENOMIC DNA]</scope>
    <source>
        <strain evidence="2 3">Zn</strain>
    </source>
</reference>
<gene>
    <name evidence="2" type="ORF">OIDMADRAFT_127960</name>
</gene>
<accession>A0A0C3H5B0</accession>
<dbReference type="PROSITE" id="PS51257">
    <property type="entry name" value="PROKAR_LIPOPROTEIN"/>
    <property type="match status" value="1"/>
</dbReference>
<organism evidence="2 3">
    <name type="scientific">Oidiodendron maius (strain Zn)</name>
    <dbReference type="NCBI Taxonomy" id="913774"/>
    <lineage>
        <taxon>Eukaryota</taxon>
        <taxon>Fungi</taxon>
        <taxon>Dikarya</taxon>
        <taxon>Ascomycota</taxon>
        <taxon>Pezizomycotina</taxon>
        <taxon>Leotiomycetes</taxon>
        <taxon>Leotiomycetes incertae sedis</taxon>
        <taxon>Myxotrichaceae</taxon>
        <taxon>Oidiodendron</taxon>
    </lineage>
</organism>
<dbReference type="HOGENOM" id="CLU_035163_0_0_1"/>
<keyword evidence="1" id="KW-0812">Transmembrane</keyword>
<keyword evidence="1" id="KW-1133">Transmembrane helix</keyword>
<dbReference type="OrthoDB" id="3597845at2759"/>
<dbReference type="InParanoid" id="A0A0C3H5B0"/>
<feature type="transmembrane region" description="Helical" evidence="1">
    <location>
        <begin position="15"/>
        <end position="39"/>
    </location>
</feature>
<sequence length="532" mass="57392">MAVFKKFTETYSRSINVAACILVSCAVLTCYALILILFLKPSALRITSFITPESQKFKPTTAVTLLAAVLTGGTASLIARAVEQCLWLKLTPRSVERRLTVGESRRLAKWSVSSLAKILYLFDGSSWSLKLTGVMVIGLAIVGPVLVSGISQTEISTATAQSIPPSSDVWSGWIDVANEQYNGGDFKDVPGETAALISLSNLTAPASSVCSDNDCSVSALTASIHATCQSNSQPHTALLNIDQLNLSYETYTSTYQPNASVLLSSGSPYTYANFTSYYAPGCDTYPGNCAPGSFAIIFGAFVNQTDTINGPYYLNTVDCLLTFGTASVTQAGSAAPVINESSFVQNTSSVNMPSTIVPLRRIYTEDPQFSSQWSFHATTGTSDRSDTLYSSALATLLLTPKANSSGVEVAERIIRIFEMSTLMAFSREPYASDLTVSTTTSRPIYVYNRLVLTIVLLPLVATLLGMFGRWKITGNDIIVGYDPVEIARRGPVKGLPDRDINGRIDEMQVWSLQEYVIDDKGQTNISDKFAVG</sequence>
<dbReference type="Proteomes" id="UP000054321">
    <property type="component" value="Unassembled WGS sequence"/>
</dbReference>
<name>A0A0C3H5B0_OIDMZ</name>
<proteinExistence type="predicted"/>
<dbReference type="EMBL" id="KN832880">
    <property type="protein sequence ID" value="KIM98539.1"/>
    <property type="molecule type" value="Genomic_DNA"/>
</dbReference>
<evidence type="ECO:0000256" key="1">
    <source>
        <dbReference type="SAM" id="Phobius"/>
    </source>
</evidence>
<feature type="transmembrane region" description="Helical" evidence="1">
    <location>
        <begin position="450"/>
        <end position="470"/>
    </location>
</feature>
<protein>
    <submittedName>
        <fullName evidence="2">Uncharacterized protein</fullName>
    </submittedName>
</protein>
<reference evidence="3" key="2">
    <citation type="submission" date="2015-01" db="EMBL/GenBank/DDBJ databases">
        <title>Evolutionary Origins and Diversification of the Mycorrhizal Mutualists.</title>
        <authorList>
            <consortium name="DOE Joint Genome Institute"/>
            <consortium name="Mycorrhizal Genomics Consortium"/>
            <person name="Kohler A."/>
            <person name="Kuo A."/>
            <person name="Nagy L.G."/>
            <person name="Floudas D."/>
            <person name="Copeland A."/>
            <person name="Barry K.W."/>
            <person name="Cichocki N."/>
            <person name="Veneault-Fourrey C."/>
            <person name="LaButti K."/>
            <person name="Lindquist E.A."/>
            <person name="Lipzen A."/>
            <person name="Lundell T."/>
            <person name="Morin E."/>
            <person name="Murat C."/>
            <person name="Riley R."/>
            <person name="Ohm R."/>
            <person name="Sun H."/>
            <person name="Tunlid A."/>
            <person name="Henrissat B."/>
            <person name="Grigoriev I.V."/>
            <person name="Hibbett D.S."/>
            <person name="Martin F."/>
        </authorList>
    </citation>
    <scope>NUCLEOTIDE SEQUENCE [LARGE SCALE GENOMIC DNA]</scope>
    <source>
        <strain evidence="3">Zn</strain>
    </source>
</reference>
<feature type="transmembrane region" description="Helical" evidence="1">
    <location>
        <begin position="60"/>
        <end position="82"/>
    </location>
</feature>
<feature type="transmembrane region" description="Helical" evidence="1">
    <location>
        <begin position="127"/>
        <end position="147"/>
    </location>
</feature>